<feature type="domain" description="SRCR" evidence="12">
    <location>
        <begin position="1016"/>
        <end position="1116"/>
    </location>
</feature>
<dbReference type="EnsemblMetazoa" id="XM_038205246.1">
    <property type="protein sequence ID" value="XP_038061174.1"/>
    <property type="gene ID" value="LOC119731942"/>
</dbReference>
<feature type="disulfide bond" evidence="9">
    <location>
        <begin position="1085"/>
        <end position="1095"/>
    </location>
</feature>
<evidence type="ECO:0000256" key="4">
    <source>
        <dbReference type="ARBA" id="ARBA00022801"/>
    </source>
</evidence>
<feature type="domain" description="CUB" evidence="11">
    <location>
        <begin position="49"/>
        <end position="161"/>
    </location>
</feature>
<dbReference type="CDD" id="cd00112">
    <property type="entry name" value="LDLa"/>
    <property type="match status" value="7"/>
</dbReference>
<dbReference type="RefSeq" id="XP_038061173.1">
    <property type="nucleotide sequence ID" value="XM_038205245.1"/>
</dbReference>
<feature type="disulfide bond" evidence="9">
    <location>
        <begin position="1041"/>
        <end position="1105"/>
    </location>
</feature>
<feature type="domain" description="SRCR" evidence="12">
    <location>
        <begin position="842"/>
        <end position="942"/>
    </location>
</feature>
<feature type="disulfide bond" evidence="8">
    <location>
        <begin position="242"/>
        <end position="257"/>
    </location>
</feature>
<dbReference type="PROSITE" id="PS50068">
    <property type="entry name" value="LDLRA_2"/>
    <property type="match status" value="8"/>
</dbReference>
<feature type="domain" description="SRCR" evidence="12">
    <location>
        <begin position="484"/>
        <end position="584"/>
    </location>
</feature>
<dbReference type="InterPro" id="IPR002172">
    <property type="entry name" value="LDrepeatLR_classA_rpt"/>
</dbReference>
<feature type="disulfide bond" evidence="8">
    <location>
        <begin position="1138"/>
        <end position="1153"/>
    </location>
</feature>
<keyword evidence="3" id="KW-0677">Repeat</keyword>
<feature type="domain" description="SRCR" evidence="12">
    <location>
        <begin position="737"/>
        <end position="839"/>
    </location>
</feature>
<evidence type="ECO:0000256" key="9">
    <source>
        <dbReference type="PROSITE-ProRule" id="PRU00196"/>
    </source>
</evidence>
<dbReference type="GO" id="GO:0006508">
    <property type="term" value="P:proteolysis"/>
    <property type="evidence" value="ECO:0007669"/>
    <property type="project" value="UniProtKB-KW"/>
</dbReference>
<dbReference type="SUPFAM" id="SSF56487">
    <property type="entry name" value="SRCR-like"/>
    <property type="match status" value="7"/>
</dbReference>
<dbReference type="SMART" id="SM00202">
    <property type="entry name" value="SR"/>
    <property type="match status" value="7"/>
</dbReference>
<keyword evidence="1" id="KW-0645">Protease</keyword>
<dbReference type="EnsemblMetazoa" id="XM_038205245.1">
    <property type="protein sequence ID" value="XP_038061173.1"/>
    <property type="gene ID" value="LOC119731942"/>
</dbReference>
<comment type="caution">
    <text evidence="9">Lacks conserved residue(s) required for the propagation of feature annotation.</text>
</comment>
<keyword evidence="5" id="KW-0720">Serine protease</keyword>
<dbReference type="PROSITE" id="PS01180">
    <property type="entry name" value="CUB"/>
    <property type="match status" value="1"/>
</dbReference>
<feature type="disulfide bond" evidence="9">
    <location>
        <begin position="1054"/>
        <end position="1115"/>
    </location>
</feature>
<feature type="disulfide bond" evidence="9">
    <location>
        <begin position="553"/>
        <end position="563"/>
    </location>
</feature>
<dbReference type="SMART" id="SM00042">
    <property type="entry name" value="CUB"/>
    <property type="match status" value="1"/>
</dbReference>
<evidence type="ECO:0000256" key="5">
    <source>
        <dbReference type="ARBA" id="ARBA00022825"/>
    </source>
</evidence>
<evidence type="ECO:0000256" key="3">
    <source>
        <dbReference type="ARBA" id="ARBA00022737"/>
    </source>
</evidence>
<evidence type="ECO:0000256" key="10">
    <source>
        <dbReference type="SAM" id="SignalP"/>
    </source>
</evidence>
<name>A0A914ACU8_PATMI</name>
<dbReference type="PRINTS" id="PR00261">
    <property type="entry name" value="LDLRECEPTOR"/>
</dbReference>
<dbReference type="InterPro" id="IPR000859">
    <property type="entry name" value="CUB_dom"/>
</dbReference>
<dbReference type="SUPFAM" id="SSF49854">
    <property type="entry name" value="Spermadhesin, CUB domain"/>
    <property type="match status" value="1"/>
</dbReference>
<dbReference type="Pfam" id="PF00431">
    <property type="entry name" value="CUB"/>
    <property type="match status" value="1"/>
</dbReference>
<dbReference type="FunFam" id="3.10.250.10:FF:000001">
    <property type="entry name" value="Lysyl oxidase 4 isoform X1"/>
    <property type="match status" value="2"/>
</dbReference>
<sequence>MGKMNRLLVLLLAVCIAGNACAFANDDEHNIKKEKNIPDEAVIRKNRAHTRTVYVSAESNYTITSTNYPSNYPNNADDIWYLQTDKGRIIQLTFVSFRLESGYDNLKGGDGEDASTAQLFSLSGTGVIPTDKVSSGNKMWLRFTSDSSVTYQGFYIVALSVSMTDSTTEPSYQGCSSYQWRCYYNGQCIQDYHRCNGYSDCYNGEDEYNCYDYTTEPSYYGCRSYEWRCYYNGQCIQDYQRCNGYSDCYYGEDEYNCYVNTVAPTVDVNPPSPVVRLVNGGTIYEGRVEVFVNGDWGTVCDDTWAWDMNDAEVICRQLGNGPAVSALRRAQYGQGTVGPIHIKNVQCNGSESSILDCPSDSCAPGDCSHDYDVGVECSVPVRLVSGASFNEGRVEVYHEGEWGTVCDDGWDQNNAEVVCHMLGFHSASSAWSNAHFGQGSGRIMLDDVSCQGNESSLAKCQHHGWFSHNCGHSEDAGVTCFISVRLVDGSSYNEGRVEVYHEGEWGTVCDDDWDQRDALVVCRMLGFYYGEYALGNALFGQGSGRIMLDNVNCQGHESSIDECQHHGWLSHNCGHSEDAGVYCAIGLRVFDGGSVNGGRVEIYHQGEWGTICDDGWDINDANVICRMAGFASASHAWTNSHFGQGWQTPIMLDDVNCQGNESSIFECQHSGWFNHDCGPNQEVGVTCNTECKSSSLWPCYNNSRCIEDYLRCNGYSDCSQGEDEYNCDDVNPPSPVVRLVNGGTIYEGRVEVFVNGDWGTVCDDTWAWDMNDAEVICRQLGYGPAISAQPSTTYSQGVGPIHLKNVQCNGSESSILDCPSDSCAPGDCSHDYDVGVECSVPVRLVSGASFNEGRVEVYHEGEWGTVCDDGWDQNSAEVVCRMLGFHSASNAWSNAHFGQGSGRIMLNHVYCRGHESSLDDCSHPGWFSHNCGHGDDAGVTCFTLHPNTDSPFDHTTEPPYYGCRSYEWRCYYNGQCIQDYQRCNGYSDCYYGEDEYNCYGNTVAPTVGVNPPSSVVRLVNGFKQFEGRVEVFVDGSWGTVCDDGWDIRDAEVICRQLGYGPAIFAIGKALYGQGVGPIHLRHLRCEGWESSLLDCTSDAFPPGNCSHSEDAAVLCSGCSSYQWRCYHNDQCIQDYQRCNGYSDCYYGEDEHNCYNEYTMAPPPACNDYEWLCHSSHQCIPHDQRCNENPDCDYGEDESDCNDFSTEPPACTDYEWRCYSNGECLPQYQVCNGYSDCYYGEDESNCNDIFHCADGDEIPMRYTCDRIIDCLYGEDEWQNCYDNEVKRDNIESYPRRVQLLSKGQKTDDHDQ</sequence>
<feature type="domain" description="SRCR" evidence="12">
    <location>
        <begin position="381"/>
        <end position="481"/>
    </location>
</feature>
<feature type="disulfide bond" evidence="9">
    <location>
        <begin position="880"/>
        <end position="941"/>
    </location>
</feature>
<evidence type="ECO:0000313" key="13">
    <source>
        <dbReference type="EnsemblMetazoa" id="XP_038061174.1"/>
    </source>
</evidence>
<feature type="disulfide bond" evidence="9">
    <location>
        <begin position="657"/>
        <end position="667"/>
    </location>
</feature>
<dbReference type="Gene3D" id="3.10.250.10">
    <property type="entry name" value="SRCR-like domain"/>
    <property type="match status" value="7"/>
</dbReference>
<evidence type="ECO:0000259" key="11">
    <source>
        <dbReference type="PROSITE" id="PS01180"/>
    </source>
</evidence>
<feature type="disulfide bond" evidence="9">
    <location>
        <begin position="777"/>
        <end position="838"/>
    </location>
</feature>
<reference evidence="13" key="1">
    <citation type="submission" date="2022-11" db="UniProtKB">
        <authorList>
            <consortium name="EnsemblMetazoa"/>
        </authorList>
    </citation>
    <scope>IDENTIFICATION</scope>
</reference>
<dbReference type="InterPro" id="IPR001190">
    <property type="entry name" value="SRCR"/>
</dbReference>
<dbReference type="RefSeq" id="XP_038061174.1">
    <property type="nucleotide sequence ID" value="XM_038205246.1"/>
</dbReference>
<dbReference type="Pfam" id="PF00530">
    <property type="entry name" value="SRCR"/>
    <property type="match status" value="7"/>
</dbReference>
<dbReference type="GeneID" id="119731942"/>
<feature type="disulfide bond" evidence="8">
    <location>
        <begin position="983"/>
        <end position="998"/>
    </location>
</feature>
<feature type="disulfide bond" evidence="9">
    <location>
        <begin position="406"/>
        <end position="470"/>
    </location>
</feature>
<dbReference type="InterPro" id="IPR036055">
    <property type="entry name" value="LDL_receptor-like_sf"/>
</dbReference>
<dbReference type="InterPro" id="IPR023415">
    <property type="entry name" value="LDLR_class-A_CS"/>
</dbReference>
<feature type="disulfide bond" evidence="9">
    <location>
        <begin position="347"/>
        <end position="357"/>
    </location>
</feature>
<keyword evidence="4" id="KW-0378">Hydrolase</keyword>
<evidence type="ECO:0000256" key="1">
    <source>
        <dbReference type="ARBA" id="ARBA00022670"/>
    </source>
</evidence>
<feature type="domain" description="SRCR" evidence="12">
    <location>
        <begin position="275"/>
        <end position="378"/>
    </location>
</feature>
<dbReference type="FunFam" id="3.10.250.10:FF:000011">
    <property type="entry name" value="Scavenger receptor class A member 5"/>
    <property type="match status" value="1"/>
</dbReference>
<dbReference type="PROSITE" id="PS01209">
    <property type="entry name" value="LDLRA_1"/>
    <property type="match status" value="6"/>
</dbReference>
<keyword evidence="6 9" id="KW-1015">Disulfide bond</keyword>
<dbReference type="Proteomes" id="UP000887568">
    <property type="component" value="Unplaced"/>
</dbReference>
<protein>
    <recommendedName>
        <fullName evidence="15">Deleted in malignant brain tumors 1 protein-like</fullName>
    </recommendedName>
</protein>
<organism evidence="13 14">
    <name type="scientific">Patiria miniata</name>
    <name type="common">Bat star</name>
    <name type="synonym">Asterina miniata</name>
    <dbReference type="NCBI Taxonomy" id="46514"/>
    <lineage>
        <taxon>Eukaryota</taxon>
        <taxon>Metazoa</taxon>
        <taxon>Echinodermata</taxon>
        <taxon>Eleutherozoa</taxon>
        <taxon>Asterozoa</taxon>
        <taxon>Asteroidea</taxon>
        <taxon>Valvatacea</taxon>
        <taxon>Valvatida</taxon>
        <taxon>Asterinidae</taxon>
        <taxon>Patiria</taxon>
    </lineage>
</organism>
<dbReference type="PROSITE" id="PS50287">
    <property type="entry name" value="SRCR_2"/>
    <property type="match status" value="7"/>
</dbReference>
<feature type="chain" id="PRO_5038275686" description="Deleted in malignant brain tumors 1 protein-like" evidence="10">
    <location>
        <begin position="23"/>
        <end position="1310"/>
    </location>
</feature>
<dbReference type="GO" id="GO:0008236">
    <property type="term" value="F:serine-type peptidase activity"/>
    <property type="evidence" value="ECO:0007669"/>
    <property type="project" value="UniProtKB-KW"/>
</dbReference>
<feature type="disulfide bond" evidence="8">
    <location>
        <begin position="1230"/>
        <end position="1245"/>
    </location>
</feature>
<feature type="domain" description="SRCR" evidence="12">
    <location>
        <begin position="587"/>
        <end position="688"/>
    </location>
</feature>
<dbReference type="Pfam" id="PF00057">
    <property type="entry name" value="Ldl_recept_a"/>
    <property type="match status" value="4"/>
</dbReference>
<feature type="disulfide bond" evidence="8">
    <location>
        <begin position="195"/>
        <end position="210"/>
    </location>
</feature>
<evidence type="ECO:0000259" key="12">
    <source>
        <dbReference type="PROSITE" id="PS50287"/>
    </source>
</evidence>
<feature type="disulfide bond" evidence="9">
    <location>
        <begin position="808"/>
        <end position="818"/>
    </location>
</feature>
<dbReference type="FunFam" id="3.10.250.10:FF:000006">
    <property type="entry name" value="neurotrypsin isoform X2"/>
    <property type="match status" value="4"/>
</dbReference>
<evidence type="ECO:0000256" key="6">
    <source>
        <dbReference type="ARBA" id="ARBA00023157"/>
    </source>
</evidence>
<evidence type="ECO:0000313" key="14">
    <source>
        <dbReference type="Proteomes" id="UP000887568"/>
    </source>
</evidence>
<dbReference type="SMART" id="SM00192">
    <property type="entry name" value="LDLa"/>
    <property type="match status" value="8"/>
</dbReference>
<feature type="disulfide bond" evidence="9">
    <location>
        <begin position="450"/>
        <end position="460"/>
    </location>
</feature>
<evidence type="ECO:0000256" key="8">
    <source>
        <dbReference type="PROSITE-ProRule" id="PRU00124"/>
    </source>
</evidence>
<feature type="disulfide bond" evidence="9">
    <location>
        <begin position="419"/>
        <end position="480"/>
    </location>
</feature>
<dbReference type="GO" id="GO:0016020">
    <property type="term" value="C:membrane"/>
    <property type="evidence" value="ECO:0007669"/>
    <property type="project" value="InterPro"/>
</dbReference>
<dbReference type="FunFam" id="2.60.120.290:FF:000056">
    <property type="entry name" value="C-type LECtin"/>
    <property type="match status" value="1"/>
</dbReference>
<feature type="disulfide bond" evidence="9">
    <location>
        <begin position="867"/>
        <end position="931"/>
    </location>
</feature>
<feature type="disulfide bond" evidence="9">
    <location>
        <begin position="911"/>
        <end position="921"/>
    </location>
</feature>
<dbReference type="Gene3D" id="2.60.120.290">
    <property type="entry name" value="Spermadhesin, CUB domain"/>
    <property type="match status" value="1"/>
</dbReference>
<dbReference type="Gene3D" id="4.10.400.10">
    <property type="entry name" value="Low-density Lipoprotein Receptor"/>
    <property type="match status" value="8"/>
</dbReference>
<feature type="signal peptide" evidence="10">
    <location>
        <begin position="1"/>
        <end position="22"/>
    </location>
</feature>
<feature type="disulfide bond" evidence="8">
    <location>
        <begin position="712"/>
        <end position="727"/>
    </location>
</feature>
<dbReference type="PROSITE" id="PS00420">
    <property type="entry name" value="SRCR_1"/>
    <property type="match status" value="5"/>
</dbReference>
<dbReference type="PANTHER" id="PTHR48071">
    <property type="entry name" value="SRCR DOMAIN-CONTAINING PROTEIN"/>
    <property type="match status" value="1"/>
</dbReference>
<evidence type="ECO:0000256" key="2">
    <source>
        <dbReference type="ARBA" id="ARBA00022729"/>
    </source>
</evidence>
<feature type="disulfide bond" evidence="9">
    <location>
        <begin position="522"/>
        <end position="583"/>
    </location>
</feature>
<dbReference type="PRINTS" id="PR00258">
    <property type="entry name" value="SPERACTRCPTR"/>
</dbReference>
<dbReference type="PANTHER" id="PTHR48071:SF18">
    <property type="entry name" value="DELETED IN MALIGNANT BRAIN TUMORS 1 PROTEIN-RELATED"/>
    <property type="match status" value="1"/>
</dbReference>
<dbReference type="InterPro" id="IPR035914">
    <property type="entry name" value="Sperma_CUB_dom_sf"/>
</dbReference>
<dbReference type="OrthoDB" id="536948at2759"/>
<keyword evidence="2 10" id="KW-0732">Signal</keyword>
<feature type="disulfide bond" evidence="8">
    <location>
        <begin position="1185"/>
        <end position="1200"/>
    </location>
</feature>
<proteinExistence type="predicted"/>
<evidence type="ECO:0008006" key="15">
    <source>
        <dbReference type="Google" id="ProtNLM"/>
    </source>
</evidence>
<dbReference type="SUPFAM" id="SSF57424">
    <property type="entry name" value="LDL receptor-like module"/>
    <property type="match status" value="8"/>
</dbReference>
<dbReference type="InterPro" id="IPR036772">
    <property type="entry name" value="SRCR-like_dom_sf"/>
</dbReference>
<feature type="disulfide bond" evidence="9">
    <location>
        <begin position="509"/>
        <end position="573"/>
    </location>
</feature>
<keyword evidence="14" id="KW-1185">Reference proteome</keyword>
<dbReference type="CDD" id="cd00041">
    <property type="entry name" value="CUB"/>
    <property type="match status" value="1"/>
</dbReference>
<accession>A0A914ACU8</accession>
<keyword evidence="7" id="KW-0325">Glycoprotein</keyword>
<feature type="disulfide bond" evidence="8">
    <location>
        <begin position="1251"/>
        <end position="1269"/>
    </location>
</feature>
<evidence type="ECO:0000256" key="7">
    <source>
        <dbReference type="ARBA" id="ARBA00023180"/>
    </source>
</evidence>